<feature type="transmembrane region" description="Helical" evidence="3">
    <location>
        <begin position="181"/>
        <end position="201"/>
    </location>
</feature>
<dbReference type="EMBL" id="JBHTNZ010000066">
    <property type="protein sequence ID" value="MFD1464095.1"/>
    <property type="molecule type" value="Genomic_DNA"/>
</dbReference>
<dbReference type="InterPro" id="IPR037185">
    <property type="entry name" value="EmrE-like"/>
</dbReference>
<feature type="transmembrane region" description="Helical" evidence="3">
    <location>
        <begin position="213"/>
        <end position="233"/>
    </location>
</feature>
<evidence type="ECO:0000256" key="3">
    <source>
        <dbReference type="SAM" id="Phobius"/>
    </source>
</evidence>
<dbReference type="SUPFAM" id="SSF103481">
    <property type="entry name" value="Multidrug resistance efflux transporter EmrE"/>
    <property type="match status" value="2"/>
</dbReference>
<protein>
    <submittedName>
        <fullName evidence="5">DMT family transporter</fullName>
    </submittedName>
</protein>
<name>A0ABW4DMD3_9BACL</name>
<keyword evidence="6" id="KW-1185">Reference proteome</keyword>
<dbReference type="Proteomes" id="UP001597340">
    <property type="component" value="Unassembled WGS sequence"/>
</dbReference>
<sequence>MKIANMAILISHLSIILLWASAFPGIRIALQGYSPEDLSLLRLLIGSFVLALFAIATRMRLPTVKDMPFIILLGGLGFTAYYMALNYGEKFVNAGTASLLVSLTPIFTTILAWIIFRERIKLWRWFGGIVAFSGVTLLSLGNSGDFSFQKSALLILVASIAESLYFVLQKPYLKKYGFLPLACYTTWGGTLLMLIFLPGLWHSVAKAPQEATWSAVYLGIFPTVLPYILLGFLITHRGASESTSSLYLTPLLSFVIAWVWLGETPTLMTIIGGIIILVGVMLTTIQPDTVKIKEKKQSFRLKKIFRESNMRKQRNYE</sequence>
<keyword evidence="3" id="KW-0472">Membrane</keyword>
<evidence type="ECO:0000256" key="2">
    <source>
        <dbReference type="ARBA" id="ARBA00007362"/>
    </source>
</evidence>
<feature type="domain" description="EamA" evidence="4">
    <location>
        <begin position="151"/>
        <end position="284"/>
    </location>
</feature>
<gene>
    <name evidence="5" type="ORF">ACFQ5D_22705</name>
</gene>
<feature type="transmembrane region" description="Helical" evidence="3">
    <location>
        <begin position="91"/>
        <end position="115"/>
    </location>
</feature>
<accession>A0ABW4DMD3</accession>
<proteinExistence type="inferred from homology"/>
<organism evidence="5 6">
    <name type="scientific">Paenibacillus farraposensis</name>
    <dbReference type="NCBI Taxonomy" id="2807095"/>
    <lineage>
        <taxon>Bacteria</taxon>
        <taxon>Bacillati</taxon>
        <taxon>Bacillota</taxon>
        <taxon>Bacilli</taxon>
        <taxon>Bacillales</taxon>
        <taxon>Paenibacillaceae</taxon>
        <taxon>Paenibacillus</taxon>
    </lineage>
</organism>
<dbReference type="InterPro" id="IPR052756">
    <property type="entry name" value="Alkyne_AA_exporter"/>
</dbReference>
<dbReference type="RefSeq" id="WP_229522708.1">
    <property type="nucleotide sequence ID" value="NZ_JAFFQR010000007.1"/>
</dbReference>
<feature type="transmembrane region" description="Helical" evidence="3">
    <location>
        <begin position="122"/>
        <end position="140"/>
    </location>
</feature>
<feature type="transmembrane region" description="Helical" evidence="3">
    <location>
        <begin position="245"/>
        <end position="261"/>
    </location>
</feature>
<evidence type="ECO:0000256" key="1">
    <source>
        <dbReference type="ARBA" id="ARBA00004127"/>
    </source>
</evidence>
<dbReference type="PANTHER" id="PTHR12715">
    <property type="entry name" value="TRANSPORTER, DRUG/METABOLITE EXPORTER FAMILY"/>
    <property type="match status" value="1"/>
</dbReference>
<keyword evidence="3" id="KW-0812">Transmembrane</keyword>
<evidence type="ECO:0000313" key="6">
    <source>
        <dbReference type="Proteomes" id="UP001597340"/>
    </source>
</evidence>
<feature type="transmembrane region" description="Helical" evidence="3">
    <location>
        <begin position="267"/>
        <end position="285"/>
    </location>
</feature>
<dbReference type="InterPro" id="IPR000620">
    <property type="entry name" value="EamA_dom"/>
</dbReference>
<feature type="transmembrane region" description="Helical" evidence="3">
    <location>
        <begin position="68"/>
        <end position="85"/>
    </location>
</feature>
<feature type="transmembrane region" description="Helical" evidence="3">
    <location>
        <begin position="152"/>
        <end position="169"/>
    </location>
</feature>
<evidence type="ECO:0000313" key="5">
    <source>
        <dbReference type="EMBL" id="MFD1464095.1"/>
    </source>
</evidence>
<reference evidence="6" key="1">
    <citation type="journal article" date="2019" name="Int. J. Syst. Evol. Microbiol.">
        <title>The Global Catalogue of Microorganisms (GCM) 10K type strain sequencing project: providing services to taxonomists for standard genome sequencing and annotation.</title>
        <authorList>
            <consortium name="The Broad Institute Genomics Platform"/>
            <consortium name="The Broad Institute Genome Sequencing Center for Infectious Disease"/>
            <person name="Wu L."/>
            <person name="Ma J."/>
        </authorList>
    </citation>
    <scope>NUCLEOTIDE SEQUENCE [LARGE SCALE GENOMIC DNA]</scope>
    <source>
        <strain evidence="6">CCM 9147</strain>
    </source>
</reference>
<dbReference type="Pfam" id="PF00892">
    <property type="entry name" value="EamA"/>
    <property type="match status" value="2"/>
</dbReference>
<dbReference type="PANTHER" id="PTHR12715:SF4">
    <property type="entry name" value="EAMA DOMAIN-CONTAINING PROTEIN"/>
    <property type="match status" value="1"/>
</dbReference>
<comment type="caution">
    <text evidence="5">The sequence shown here is derived from an EMBL/GenBank/DDBJ whole genome shotgun (WGS) entry which is preliminary data.</text>
</comment>
<dbReference type="Gene3D" id="1.10.3730.20">
    <property type="match status" value="1"/>
</dbReference>
<feature type="transmembrane region" description="Helical" evidence="3">
    <location>
        <begin position="38"/>
        <end position="56"/>
    </location>
</feature>
<keyword evidence="3" id="KW-1133">Transmembrane helix</keyword>
<comment type="subcellular location">
    <subcellularLocation>
        <location evidence="1">Endomembrane system</location>
        <topology evidence="1">Multi-pass membrane protein</topology>
    </subcellularLocation>
</comment>
<evidence type="ECO:0000259" key="4">
    <source>
        <dbReference type="Pfam" id="PF00892"/>
    </source>
</evidence>
<comment type="similarity">
    <text evidence="2">Belongs to the EamA transporter family.</text>
</comment>
<feature type="domain" description="EamA" evidence="4">
    <location>
        <begin position="13"/>
        <end position="139"/>
    </location>
</feature>